<dbReference type="PANTHER" id="PTHR10476">
    <property type="entry name" value="CHARGED MULTIVESICULAR BODY PROTEIN"/>
    <property type="match status" value="1"/>
</dbReference>
<sequence length="167" mass="18134">MAKSGNSEACRTLARQLVRLRQQRQRSLAVGAQITSVRTQAQLAGSQVKMASAMANTAKTMGSVSKEMDPMKTMKMMEAFNKQNAKMEMSEEMISETLDSMFEESGDEEEGDSIVAQVLDEIGIETSGKMSRAPTASHDLPLPPSSASSSRVSDDDIERQLRALGVD</sequence>
<evidence type="ECO:0000256" key="2">
    <source>
        <dbReference type="SAM" id="MobiDB-lite"/>
    </source>
</evidence>
<accession>A0AAJ7WKY8</accession>
<dbReference type="KEGG" id="pmrn:116938436"/>
<feature type="compositionally biased region" description="Low complexity" evidence="2">
    <location>
        <begin position="137"/>
        <end position="151"/>
    </location>
</feature>
<evidence type="ECO:0000313" key="3">
    <source>
        <dbReference type="Proteomes" id="UP001318040"/>
    </source>
</evidence>
<evidence type="ECO:0000313" key="4">
    <source>
        <dbReference type="RefSeq" id="XP_032801440.1"/>
    </source>
</evidence>
<protein>
    <submittedName>
        <fullName evidence="4">Charged multivesicular body protein 2b</fullName>
    </submittedName>
</protein>
<dbReference type="GO" id="GO:0007034">
    <property type="term" value="P:vacuolar transport"/>
    <property type="evidence" value="ECO:0007669"/>
    <property type="project" value="InterPro"/>
</dbReference>
<dbReference type="InterPro" id="IPR005024">
    <property type="entry name" value="Snf7_fam"/>
</dbReference>
<organism evidence="3 4">
    <name type="scientific">Petromyzon marinus</name>
    <name type="common">Sea lamprey</name>
    <dbReference type="NCBI Taxonomy" id="7757"/>
    <lineage>
        <taxon>Eukaryota</taxon>
        <taxon>Metazoa</taxon>
        <taxon>Chordata</taxon>
        <taxon>Craniata</taxon>
        <taxon>Vertebrata</taxon>
        <taxon>Cyclostomata</taxon>
        <taxon>Hyperoartia</taxon>
        <taxon>Petromyzontiformes</taxon>
        <taxon>Petromyzontidae</taxon>
        <taxon>Petromyzon</taxon>
    </lineage>
</organism>
<dbReference type="Proteomes" id="UP001318040">
    <property type="component" value="Unplaced"/>
</dbReference>
<dbReference type="CTD" id="25978"/>
<dbReference type="Pfam" id="PF03357">
    <property type="entry name" value="Snf7"/>
    <property type="match status" value="1"/>
</dbReference>
<dbReference type="Gene3D" id="6.10.140.1230">
    <property type="match status" value="1"/>
</dbReference>
<proteinExistence type="inferred from homology"/>
<dbReference type="AlphaFoldDB" id="A0AAJ7WKY8"/>
<name>A0AAJ7WKY8_PETMA</name>
<gene>
    <name evidence="4" type="primary">CHMP2B</name>
</gene>
<dbReference type="RefSeq" id="XP_032801440.1">
    <property type="nucleotide sequence ID" value="XM_032945549.1"/>
</dbReference>
<evidence type="ECO:0000256" key="1">
    <source>
        <dbReference type="ARBA" id="ARBA00006190"/>
    </source>
</evidence>
<feature type="compositionally biased region" description="Basic and acidic residues" evidence="2">
    <location>
        <begin position="152"/>
        <end position="161"/>
    </location>
</feature>
<comment type="similarity">
    <text evidence="1">Belongs to the SNF7 family.</text>
</comment>
<keyword evidence="3" id="KW-1185">Reference proteome</keyword>
<feature type="region of interest" description="Disordered" evidence="2">
    <location>
        <begin position="125"/>
        <end position="167"/>
    </location>
</feature>
<reference evidence="4" key="1">
    <citation type="submission" date="2025-08" db="UniProtKB">
        <authorList>
            <consortium name="RefSeq"/>
        </authorList>
    </citation>
    <scope>IDENTIFICATION</scope>
    <source>
        <tissue evidence="4">Sperm</tissue>
    </source>
</reference>